<keyword evidence="2" id="KW-1133">Transmembrane helix</keyword>
<keyword evidence="3" id="KW-0732">Signal</keyword>
<feature type="signal peptide" evidence="3">
    <location>
        <begin position="1"/>
        <end position="28"/>
    </location>
</feature>
<organism evidence="4">
    <name type="scientific">Eucampia antarctica</name>
    <dbReference type="NCBI Taxonomy" id="49252"/>
    <lineage>
        <taxon>Eukaryota</taxon>
        <taxon>Sar</taxon>
        <taxon>Stramenopiles</taxon>
        <taxon>Ochrophyta</taxon>
        <taxon>Bacillariophyta</taxon>
        <taxon>Mediophyceae</taxon>
        <taxon>Biddulphiophycidae</taxon>
        <taxon>Hemiaulales</taxon>
        <taxon>Hemiaulaceae</taxon>
        <taxon>Eucampia</taxon>
    </lineage>
</organism>
<dbReference type="AlphaFoldDB" id="A0A7S2S6G0"/>
<feature type="transmembrane region" description="Helical" evidence="2">
    <location>
        <begin position="175"/>
        <end position="197"/>
    </location>
</feature>
<dbReference type="InterPro" id="IPR032818">
    <property type="entry name" value="DedA-like"/>
</dbReference>
<dbReference type="PANTHER" id="PTHR30353">
    <property type="entry name" value="INNER MEMBRANE PROTEIN DEDA-RELATED"/>
    <property type="match status" value="1"/>
</dbReference>
<evidence type="ECO:0000256" key="1">
    <source>
        <dbReference type="SAM" id="MobiDB-lite"/>
    </source>
</evidence>
<dbReference type="PANTHER" id="PTHR30353:SF0">
    <property type="entry name" value="TRANSMEMBRANE PROTEIN"/>
    <property type="match status" value="1"/>
</dbReference>
<sequence>MMTKFLHSKRVIVASLVFIVILSKCADAFSNDLLQVRTIITGKTLPMRELYFNKMMTNNPKTTMSRISTPLNNNNGLSLCTMHSLTTTAFVSSSAAIVDNNMNLWSSIRTVISSLSSVTKSPTILTDVVVSTPPMAYFLALIAAGFGVPISEDAMCILVGTSLNALQEKQTRNTVLLALYTGIVLSDFITFSIGRALRRGVLEPIRKRVLGNENITTTDDANNNDKTEGKQRRRKRDRVLAKISRAGDYVGFVTRLSVGMRGPMILFTGFSGTTTFAKFAVGTILGAFVSLPIQLWIGYRMSCAASTGSTVFNVNTVATLGLVVSLTTIIISCLPFLTTLSKLMMSKIRTFLVPNNYSKGTEISSLSTIHGNSTSADV</sequence>
<evidence type="ECO:0000313" key="4">
    <source>
        <dbReference type="EMBL" id="CAD9689601.1"/>
    </source>
</evidence>
<protein>
    <submittedName>
        <fullName evidence="4">Uncharacterized protein</fullName>
    </submittedName>
</protein>
<accession>A0A7S2S6G0</accession>
<dbReference type="EMBL" id="HBHI01023474">
    <property type="protein sequence ID" value="CAD9689601.1"/>
    <property type="molecule type" value="Transcribed_RNA"/>
</dbReference>
<evidence type="ECO:0000256" key="2">
    <source>
        <dbReference type="SAM" id="Phobius"/>
    </source>
</evidence>
<keyword evidence="2" id="KW-0812">Transmembrane</keyword>
<feature type="transmembrane region" description="Helical" evidence="2">
    <location>
        <begin position="264"/>
        <end position="297"/>
    </location>
</feature>
<gene>
    <name evidence="4" type="ORF">EANT1437_LOCUS12066</name>
</gene>
<feature type="region of interest" description="Disordered" evidence="1">
    <location>
        <begin position="216"/>
        <end position="235"/>
    </location>
</feature>
<name>A0A7S2S6G0_9STRA</name>
<reference evidence="4" key="1">
    <citation type="submission" date="2021-01" db="EMBL/GenBank/DDBJ databases">
        <authorList>
            <person name="Corre E."/>
            <person name="Pelletier E."/>
            <person name="Niang G."/>
            <person name="Scheremetjew M."/>
            <person name="Finn R."/>
            <person name="Kale V."/>
            <person name="Holt S."/>
            <person name="Cochrane G."/>
            <person name="Meng A."/>
            <person name="Brown T."/>
            <person name="Cohen L."/>
        </authorList>
    </citation>
    <scope>NUCLEOTIDE SEQUENCE</scope>
    <source>
        <strain evidence="4">CCMP1452</strain>
    </source>
</reference>
<proteinExistence type="predicted"/>
<feature type="chain" id="PRO_5030772725" evidence="3">
    <location>
        <begin position="29"/>
        <end position="378"/>
    </location>
</feature>
<keyword evidence="2" id="KW-0472">Membrane</keyword>
<feature type="transmembrane region" description="Helical" evidence="2">
    <location>
        <begin position="317"/>
        <end position="340"/>
    </location>
</feature>
<evidence type="ECO:0000256" key="3">
    <source>
        <dbReference type="SAM" id="SignalP"/>
    </source>
</evidence>